<dbReference type="Gene3D" id="1.25.40.10">
    <property type="entry name" value="Tetratricopeptide repeat domain"/>
    <property type="match status" value="1"/>
</dbReference>
<evidence type="ECO:0000256" key="1">
    <source>
        <dbReference type="ARBA" id="ARBA00000451"/>
    </source>
</evidence>
<feature type="domain" description="Peptidase C50" evidence="6">
    <location>
        <begin position="1873"/>
        <end position="1968"/>
    </location>
</feature>
<dbReference type="Pfam" id="PF03568">
    <property type="entry name" value="Separin_C"/>
    <property type="match status" value="1"/>
</dbReference>
<reference evidence="7" key="1">
    <citation type="submission" date="2021-02" db="EMBL/GenBank/DDBJ databases">
        <title>Genome sequence Cadophora malorum strain M34.</title>
        <authorList>
            <person name="Stefanovic E."/>
            <person name="Vu D."/>
            <person name="Scully C."/>
            <person name="Dijksterhuis J."/>
            <person name="Roader J."/>
            <person name="Houbraken J."/>
        </authorList>
    </citation>
    <scope>NUCLEOTIDE SEQUENCE</scope>
    <source>
        <strain evidence="7">M34</strain>
    </source>
</reference>
<evidence type="ECO:0000313" key="7">
    <source>
        <dbReference type="EMBL" id="KAG4424936.1"/>
    </source>
</evidence>
<evidence type="ECO:0000256" key="3">
    <source>
        <dbReference type="ARBA" id="ARBA00022801"/>
    </source>
</evidence>
<organism evidence="7 8">
    <name type="scientific">Cadophora malorum</name>
    <dbReference type="NCBI Taxonomy" id="108018"/>
    <lineage>
        <taxon>Eukaryota</taxon>
        <taxon>Fungi</taxon>
        <taxon>Dikarya</taxon>
        <taxon>Ascomycota</taxon>
        <taxon>Pezizomycotina</taxon>
        <taxon>Leotiomycetes</taxon>
        <taxon>Helotiales</taxon>
        <taxon>Ploettnerulaceae</taxon>
        <taxon>Cadophora</taxon>
    </lineage>
</organism>
<protein>
    <recommendedName>
        <fullName evidence="2">separase</fullName>
        <ecNumber evidence="2">3.4.22.49</ecNumber>
    </recommendedName>
</protein>
<dbReference type="EC" id="3.4.22.49" evidence="2"/>
<dbReference type="GO" id="GO:0005634">
    <property type="term" value="C:nucleus"/>
    <property type="evidence" value="ECO:0007669"/>
    <property type="project" value="InterPro"/>
</dbReference>
<dbReference type="GO" id="GO:0004197">
    <property type="term" value="F:cysteine-type endopeptidase activity"/>
    <property type="evidence" value="ECO:0007669"/>
    <property type="project" value="InterPro"/>
</dbReference>
<evidence type="ECO:0000256" key="4">
    <source>
        <dbReference type="ARBA" id="ARBA00022829"/>
    </source>
</evidence>
<dbReference type="InterPro" id="IPR030397">
    <property type="entry name" value="SEPARIN_core_dom"/>
</dbReference>
<dbReference type="GO" id="GO:0006508">
    <property type="term" value="P:proteolysis"/>
    <property type="evidence" value="ECO:0007669"/>
    <property type="project" value="InterPro"/>
</dbReference>
<evidence type="ECO:0000259" key="6">
    <source>
        <dbReference type="PROSITE" id="PS51700"/>
    </source>
</evidence>
<dbReference type="EMBL" id="JAFJYH010000015">
    <property type="protein sequence ID" value="KAG4424936.1"/>
    <property type="molecule type" value="Genomic_DNA"/>
</dbReference>
<dbReference type="GO" id="GO:0051307">
    <property type="term" value="P:meiotic chromosome separation"/>
    <property type="evidence" value="ECO:0007669"/>
    <property type="project" value="TreeGrafter"/>
</dbReference>
<name>A0A8H7WHQ9_9HELO</name>
<dbReference type="GO" id="GO:0005737">
    <property type="term" value="C:cytoplasm"/>
    <property type="evidence" value="ECO:0007669"/>
    <property type="project" value="TreeGrafter"/>
</dbReference>
<comment type="caution">
    <text evidence="7">The sequence shown here is derived from an EMBL/GenBank/DDBJ whole genome shotgun (WGS) entry which is preliminary data.</text>
</comment>
<evidence type="ECO:0000256" key="5">
    <source>
        <dbReference type="SAM" id="MobiDB-lite"/>
    </source>
</evidence>
<evidence type="ECO:0000313" key="8">
    <source>
        <dbReference type="Proteomes" id="UP000664132"/>
    </source>
</evidence>
<keyword evidence="8" id="KW-1185">Reference proteome</keyword>
<dbReference type="Proteomes" id="UP000664132">
    <property type="component" value="Unassembled WGS sequence"/>
</dbReference>
<dbReference type="GO" id="GO:0072686">
    <property type="term" value="C:mitotic spindle"/>
    <property type="evidence" value="ECO:0007669"/>
    <property type="project" value="TreeGrafter"/>
</dbReference>
<dbReference type="PROSITE" id="PS51700">
    <property type="entry name" value="SEPARIN"/>
    <property type="match status" value="1"/>
</dbReference>
<accession>A0A8H7WHQ9</accession>
<proteinExistence type="predicted"/>
<feature type="region of interest" description="Disordered" evidence="5">
    <location>
        <begin position="2016"/>
        <end position="2040"/>
    </location>
</feature>
<gene>
    <name evidence="7" type="ORF">IFR04_001907</name>
</gene>
<feature type="compositionally biased region" description="Low complexity" evidence="5">
    <location>
        <begin position="52"/>
        <end position="68"/>
    </location>
</feature>
<feature type="region of interest" description="Disordered" evidence="5">
    <location>
        <begin position="49"/>
        <end position="69"/>
    </location>
</feature>
<dbReference type="InterPro" id="IPR005314">
    <property type="entry name" value="Peptidase_C50"/>
</dbReference>
<dbReference type="OrthoDB" id="10255632at2759"/>
<dbReference type="PANTHER" id="PTHR12792">
    <property type="entry name" value="EXTRA SPINDLE POLES 1-RELATED"/>
    <property type="match status" value="1"/>
</dbReference>
<dbReference type="InterPro" id="IPR011990">
    <property type="entry name" value="TPR-like_helical_dom_sf"/>
</dbReference>
<dbReference type="GO" id="GO:0044732">
    <property type="term" value="C:mitotic spindle pole body"/>
    <property type="evidence" value="ECO:0007669"/>
    <property type="project" value="TreeGrafter"/>
</dbReference>
<comment type="catalytic activity">
    <reaction evidence="1">
        <text>All bonds known to be hydrolyzed by this endopeptidase have arginine in P1 and an acidic residue in P4. P6 is often occupied by an acidic residue or by a hydroxy-amino-acid residue, the phosphorylation of which enhances cleavage.</text>
        <dbReference type="EC" id="3.4.22.49"/>
    </reaction>
</comment>
<sequence length="2083" mass="230068">MASSQITADSIRTAVRSASTCTPATVTILSELLLPKSEAQNTTGTIAKKPTKAATAPKTKTARTPAAKTRTKKTVVETDIHEDGEQLSPKERSILATEVINATLKSLSEAIKAPAPAPVRRQASSKDLVKSVAFSCLRTLQAAKTPGVDLPPLQLENGMSVLVGKLVSLGLDDLAIKELRILKRRLESGDGAKRKPAKTNAAPAAQTLAELLNFGKPEFNGAKLGLVITSQLQVLRLMTSCRKPKVIEDGFEILHTEHPSSPTRLLLLAAKDSKDQKQTDRIVRQMQTLSEILLSLCPSISTADDALALESRLSISPEVSIQIQTLALHNRFLWWGLAGHKGDQSKEILDPFLRCLSALARRNQTGALKTYQVAALAMTDIHTLISDCSDSRPRALRTTLAGIFRLLSSLSKEADLMKEAVRWTLEWQKTLDSSVDSDAKRCSVLARLVALQLKDPSNDPKDEEVLLSLLEELERPFKGESSEIDELMTEISGVRRSAISVIAQYRSGTGSKVQLSDGMRQMCESVIFLLPRLSLRYLGNPPDVKAATKDILRYEQRRQFITKSALHAIDSALFLVKMLVGEGRATWDLVDSKLQDCLLLSDRLDPSSGDVVVYDGSSSASYHVRISNLYYTQYLNMRRNPEGVKDGQQMRALRRSIDSIRQRSQQERRMAQFSTKLERMAEYCKTTARYDELFQTLLTLRDELISDGALTLAVEKAATRSPKDIWGEDDAASVLGRTVHSLLKVQLRYLKVSASTQLVDESWTIEEKGAVLEHQLDLFSTQSAETAPAEKLLSTIFSELLSVYDQGQYPIRRLRTLIRRLSLDVDQDETVKEILQTELQSSQLAKIDGCGTKDEGLQGYLGHYRSFAATITELSENAPKLDVLKQGLATWFSIRSRCPNLAEFEKQIEDIPGLLAHLSVVGEYLQMKGLETVRVSALRLIAEINEYGDGVSIPDDLVLSFTDLGAQWLQLGYSGKAGLAFDRAIVYAARNGVTTYATLQLHLAHCQYLLAIGSFDKVEENLAAAQALYAEEKDHMPRSRSVTPLQQRTKMNILISNAYMVYSVLALERGSAHTALGHAKQCVRLVRRAWTNVEEQSRKKLDSSPKTDVEKLTEDVSQLSMSTITVPIKFINDQVCTGSNFWALITPLFRSLNHLSTLFAHHGMFQETVYYAEQARKLAQEVGSEAHLAMASAFLGSTWLKAGVLDRGSELLMEAKKLCSNFDSCRNTALLAYHLGSMHGLLGDRDEEILAYGEAEETIKSIGMMDYINSLERVTNASDESGGLVEKMAQLTLTKRKVPVARKAPARAKTVTKRKATTRAKSPVEVVGSVEEECPQLTSLTSMVVRQKARALVFTKKFTEALAILQVLDSGHLSQLEAVDHGLAMAKQFLFHSLDQMNADPVYSVLQDSTISFPSVAGLAKNEKHGDRLSVVKVSPPRKGARGARELAGSKSPVPDSFFDKLRQAQEHLTEIQSMAVAVAPVSVVHTASALLNSVAILLSAAGQVKGRSLAHPGLASSSIENARTLALRRERKAIRGDSTTLKMDDLSWPKLPSRDHRRSSIGHISDLFKFQRDYVDIIPKPWTVISISLSDSRQELSITKLQAGHSPFVLRLPLGRHNSMDADEEVFGFEQGHAELLEIIEMANESAHDAVGKTGREAKTAWWEEREGLDLRLRDLLENIEKVWLGGFTGIFSQHARRPELLARFQKSFQNILDRHLPSRRKSGRKVAGPKITLDSRILELFIGLGDASDEQCDFSEPLTDLLYFVVDVLQFHGELNAYAEIDFDSIVIEMQDALRGYYLAIHASGQVDEGRHTILILDKTLHSFPWESLPCMDGLAVSRLPSLGCLRDRILTQQKEAIADDTSSEGHYISRSNASYILNPGSDLKHTQSVFQKPLQSLNLSSSITNRAPSEEEFKEILESKDLLLYFGHGSGAQYIRAREIKRLDKCAVTVLMGCSSGALVERGEFEPYGTPINYMHAGCPALVATLWDVTDKDIDRFAMRAFEEWGLFEGVSAGTSASGSTGRKGKGKERKVDSRERSASVVGKGSVSLVEAVAKARGACHLRYLNAAAVCVYGVPVYFK</sequence>
<dbReference type="PANTHER" id="PTHR12792:SF0">
    <property type="entry name" value="SEPARIN"/>
    <property type="match status" value="1"/>
</dbReference>
<evidence type="ECO:0000256" key="2">
    <source>
        <dbReference type="ARBA" id="ARBA00012489"/>
    </source>
</evidence>
<keyword evidence="4" id="KW-0159">Chromosome partition</keyword>
<dbReference type="SUPFAM" id="SSF48452">
    <property type="entry name" value="TPR-like"/>
    <property type="match status" value="1"/>
</dbReference>
<keyword evidence="3" id="KW-0378">Hydrolase</keyword>